<dbReference type="Gene3D" id="1.50.10.20">
    <property type="match status" value="1"/>
</dbReference>
<name>A0A6A5BXX2_NAEFO</name>
<accession>A0A6A5BXX2</accession>
<dbReference type="GO" id="GO:0004866">
    <property type="term" value="F:endopeptidase inhibitor activity"/>
    <property type="evidence" value="ECO:0007669"/>
    <property type="project" value="TreeGrafter"/>
</dbReference>
<dbReference type="VEuPathDB" id="AmoebaDB:FDP41_011988"/>
<reference evidence="1 2" key="1">
    <citation type="journal article" date="2019" name="Sci. Rep.">
        <title>Nanopore sequencing improves the draft genome of the human pathogenic amoeba Naegleria fowleri.</title>
        <authorList>
            <person name="Liechti N."/>
            <person name="Schurch N."/>
            <person name="Bruggmann R."/>
            <person name="Wittwer M."/>
        </authorList>
    </citation>
    <scope>NUCLEOTIDE SEQUENCE [LARGE SCALE GENOMIC DNA]</scope>
    <source>
        <strain evidence="1 2">ATCC 30894</strain>
    </source>
</reference>
<organism evidence="1 2">
    <name type="scientific">Naegleria fowleri</name>
    <name type="common">Brain eating amoeba</name>
    <dbReference type="NCBI Taxonomy" id="5763"/>
    <lineage>
        <taxon>Eukaryota</taxon>
        <taxon>Discoba</taxon>
        <taxon>Heterolobosea</taxon>
        <taxon>Tetramitia</taxon>
        <taxon>Eutetramitia</taxon>
        <taxon>Vahlkampfiidae</taxon>
        <taxon>Naegleria</taxon>
    </lineage>
</organism>
<comment type="caution">
    <text evidence="1">The sequence shown here is derived from an EMBL/GenBank/DDBJ whole genome shotgun (WGS) entry which is preliminary data.</text>
</comment>
<protein>
    <submittedName>
        <fullName evidence="1">Uncharacterized protein</fullName>
    </submittedName>
</protein>
<keyword evidence="2" id="KW-1185">Reference proteome</keyword>
<dbReference type="Proteomes" id="UP000444721">
    <property type="component" value="Unassembled WGS sequence"/>
</dbReference>
<sequence length="308" mass="35393">MVSKLISALKSIEKYCTHYDDESIRSIKAYAYYTLALFGETCATQLAAELYKETKLNGNLEYLAWLASTIYIGNNKKATTIVNEIMYHLEKNANETAQTANFVTSYDDAMTNKHVMLHSDRITDGICLEALIHMKPQSHLLPIIVKGLCAHKKNGRWSNTQEYVFILLALSSYFNRFENLTPDFVANIWLGEDYCGEQVFKGRSKDENQLNIPMSMLTDDEDSKMLAISKKEPGRLYYRIAMDYAPKDLKVDALNYGFEVQRTFEHVTNPSHVTYDQEKSTWRFKAGELVRINLRLTNTSCRYHVAPL</sequence>
<dbReference type="PANTHER" id="PTHR40094">
    <property type="entry name" value="ALPHA-2-MACROGLOBULIN HOMOLOG"/>
    <property type="match status" value="1"/>
</dbReference>
<dbReference type="OrthoDB" id="10014576at2759"/>
<dbReference type="GeneID" id="68119203"/>
<dbReference type="EMBL" id="VFQX01000012">
    <property type="protein sequence ID" value="KAF0982127.1"/>
    <property type="molecule type" value="Genomic_DNA"/>
</dbReference>
<dbReference type="InterPro" id="IPR051802">
    <property type="entry name" value="YfhM-like"/>
</dbReference>
<dbReference type="PANTHER" id="PTHR40094:SF1">
    <property type="entry name" value="UBIQUITIN DOMAIN-CONTAINING PROTEIN"/>
    <property type="match status" value="1"/>
</dbReference>
<gene>
    <name evidence="1" type="ORF">FDP41_011988</name>
</gene>
<dbReference type="SUPFAM" id="SSF48239">
    <property type="entry name" value="Terpenoid cyclases/Protein prenyltransferases"/>
    <property type="match status" value="1"/>
</dbReference>
<dbReference type="RefSeq" id="XP_044566840.1">
    <property type="nucleotide sequence ID" value="XM_044702457.1"/>
</dbReference>
<evidence type="ECO:0000313" key="2">
    <source>
        <dbReference type="Proteomes" id="UP000444721"/>
    </source>
</evidence>
<dbReference type="VEuPathDB" id="AmoebaDB:NfTy_041270"/>
<dbReference type="InterPro" id="IPR008930">
    <property type="entry name" value="Terpenoid_cyclase/PrenylTrfase"/>
</dbReference>
<dbReference type="VEuPathDB" id="AmoebaDB:NF0069620"/>
<evidence type="ECO:0000313" key="1">
    <source>
        <dbReference type="EMBL" id="KAF0982127.1"/>
    </source>
</evidence>
<dbReference type="AlphaFoldDB" id="A0A6A5BXX2"/>
<proteinExistence type="predicted"/>